<dbReference type="OrthoDB" id="655954at2"/>
<feature type="transmembrane region" description="Helical" evidence="1">
    <location>
        <begin position="35"/>
        <end position="56"/>
    </location>
</feature>
<organism evidence="2 3">
    <name type="scientific">Roseovarius albus</name>
    <dbReference type="NCBI Taxonomy" id="1247867"/>
    <lineage>
        <taxon>Bacteria</taxon>
        <taxon>Pseudomonadati</taxon>
        <taxon>Pseudomonadota</taxon>
        <taxon>Alphaproteobacteria</taxon>
        <taxon>Rhodobacterales</taxon>
        <taxon>Roseobacteraceae</taxon>
        <taxon>Roseovarius</taxon>
    </lineage>
</organism>
<protein>
    <submittedName>
        <fullName evidence="2">Uncharacterized protein</fullName>
    </submittedName>
</protein>
<reference evidence="2 3" key="1">
    <citation type="submission" date="2017-03" db="EMBL/GenBank/DDBJ databases">
        <authorList>
            <person name="Afonso C.L."/>
            <person name="Miller P.J."/>
            <person name="Scott M.A."/>
            <person name="Spackman E."/>
            <person name="Goraichik I."/>
            <person name="Dimitrov K.M."/>
            <person name="Suarez D.L."/>
            <person name="Swayne D.E."/>
        </authorList>
    </citation>
    <scope>NUCLEOTIDE SEQUENCE [LARGE SCALE GENOMIC DNA]</scope>
    <source>
        <strain evidence="2 3">CECT 7450</strain>
    </source>
</reference>
<evidence type="ECO:0000256" key="1">
    <source>
        <dbReference type="SAM" id="Phobius"/>
    </source>
</evidence>
<proteinExistence type="predicted"/>
<dbReference type="Proteomes" id="UP000193061">
    <property type="component" value="Unassembled WGS sequence"/>
</dbReference>
<feature type="transmembrane region" description="Helical" evidence="1">
    <location>
        <begin position="6"/>
        <end position="28"/>
    </location>
</feature>
<accession>A0A1X6ZKS4</accession>
<evidence type="ECO:0000313" key="3">
    <source>
        <dbReference type="Proteomes" id="UP000193061"/>
    </source>
</evidence>
<dbReference type="InterPro" id="IPR009045">
    <property type="entry name" value="Zn_M74/Hedgehog-like"/>
</dbReference>
<keyword evidence="1" id="KW-1133">Transmembrane helix</keyword>
<name>A0A1X6ZKS4_9RHOB</name>
<dbReference type="AlphaFoldDB" id="A0A1X6ZKS4"/>
<sequence>MAKVIWHGLIVVLLTVVTQIGGIAWLVGLWFRRPFLWFLPIYVVLTIAVGFIVPVFGRVPLPCSADGALQSQSYLYCALNRHYVTPEMYDLATDLSDHMEQKFPGTITQTLDGGFPFVTGFPLLPHLSHDDGEKLDFAFYWADENGEYLPGVNRSLIGYWGYAKGPTECPVRWSDLRWDFPVLNARWPAYEVEYQRLSVALRYLAEDVRTGKILVEPYLSERAGVSHDKIRFQGCRAARHDDHIHVQL</sequence>
<dbReference type="Gene3D" id="3.30.1380.10">
    <property type="match status" value="1"/>
</dbReference>
<keyword evidence="1" id="KW-0812">Transmembrane</keyword>
<dbReference type="EMBL" id="FWFX01000008">
    <property type="protein sequence ID" value="SLN53672.1"/>
    <property type="molecule type" value="Genomic_DNA"/>
</dbReference>
<keyword evidence="1" id="KW-0472">Membrane</keyword>
<keyword evidence="3" id="KW-1185">Reference proteome</keyword>
<gene>
    <name evidence="2" type="ORF">ROA7450_02748</name>
</gene>
<evidence type="ECO:0000313" key="2">
    <source>
        <dbReference type="EMBL" id="SLN53672.1"/>
    </source>
</evidence>
<dbReference type="RefSeq" id="WP_085806367.1">
    <property type="nucleotide sequence ID" value="NZ_FWFX01000008.1"/>
</dbReference>